<organism evidence="2 3">
    <name type="scientific">Symbiodinium natans</name>
    <dbReference type="NCBI Taxonomy" id="878477"/>
    <lineage>
        <taxon>Eukaryota</taxon>
        <taxon>Sar</taxon>
        <taxon>Alveolata</taxon>
        <taxon>Dinophyceae</taxon>
        <taxon>Suessiales</taxon>
        <taxon>Symbiodiniaceae</taxon>
        <taxon>Symbiodinium</taxon>
    </lineage>
</organism>
<evidence type="ECO:0000259" key="1">
    <source>
        <dbReference type="PROSITE" id="PS50918"/>
    </source>
</evidence>
<dbReference type="EMBL" id="CAJNDS010000260">
    <property type="protein sequence ID" value="CAE7035138.1"/>
    <property type="molecule type" value="Genomic_DNA"/>
</dbReference>
<reference evidence="2" key="1">
    <citation type="submission" date="2021-02" db="EMBL/GenBank/DDBJ databases">
        <authorList>
            <person name="Dougan E. K."/>
            <person name="Rhodes N."/>
            <person name="Thang M."/>
            <person name="Chan C."/>
        </authorList>
    </citation>
    <scope>NUCLEOTIDE SEQUENCE</scope>
</reference>
<keyword evidence="3" id="KW-1185">Reference proteome</keyword>
<dbReference type="InterPro" id="IPR037197">
    <property type="entry name" value="WWE_dom_sf"/>
</dbReference>
<name>A0A812IJ50_9DINO</name>
<proteinExistence type="predicted"/>
<dbReference type="Gene3D" id="3.40.50.1820">
    <property type="entry name" value="alpha/beta hydrolase"/>
    <property type="match status" value="1"/>
</dbReference>
<dbReference type="Gene3D" id="3.30.720.50">
    <property type="match status" value="1"/>
</dbReference>
<dbReference type="AlphaFoldDB" id="A0A812IJ50"/>
<dbReference type="InterPro" id="IPR029058">
    <property type="entry name" value="AB_hydrolase_fold"/>
</dbReference>
<protein>
    <recommendedName>
        <fullName evidence="1">WWE domain-containing protein</fullName>
    </recommendedName>
</protein>
<dbReference type="PROSITE" id="PS50918">
    <property type="entry name" value="WWE"/>
    <property type="match status" value="1"/>
</dbReference>
<dbReference type="InterPro" id="IPR004170">
    <property type="entry name" value="WWE_dom"/>
</dbReference>
<feature type="domain" description="WWE" evidence="1">
    <location>
        <begin position="258"/>
        <end position="339"/>
    </location>
</feature>
<evidence type="ECO:0000313" key="3">
    <source>
        <dbReference type="Proteomes" id="UP000604046"/>
    </source>
</evidence>
<evidence type="ECO:0000313" key="2">
    <source>
        <dbReference type="EMBL" id="CAE7035138.1"/>
    </source>
</evidence>
<sequence>MKLPLAVYFPGLGDKSAVIHERASDWAKVAPEPFLLVAPERPRNQWWFLNDGSELGWVRGNLQIDTVDLFCDWIAGMSEFPGVDRDRIGVFGFSAGAYAVAEVLARARLRLCGAGLGGVHGHGQGHLDNRPDVPGHQAFEAQQKFSAFLERLAHHGGARWIGAVHGKTDQESDPRDAQQILEALGRRQGELGLPQVSVRWLEADEQDFRPTKKRNRSHHSYFDVSFVHAGFFRNLFSTGAHAECWWPPKLRPAHEADKAALPKGDGKMYFQWDAGSNGKKQWRYYSNEANSLLVSSYAAYQSSSGGPLQPIAVAGHIYVVDFAQMEQISPFNARRGVRCFKWT</sequence>
<dbReference type="Pfam" id="PF02825">
    <property type="entry name" value="WWE"/>
    <property type="match status" value="1"/>
</dbReference>
<comment type="caution">
    <text evidence="2">The sequence shown here is derived from an EMBL/GenBank/DDBJ whole genome shotgun (WGS) entry which is preliminary data.</text>
</comment>
<dbReference type="SUPFAM" id="SSF117839">
    <property type="entry name" value="WWE domain"/>
    <property type="match status" value="1"/>
</dbReference>
<dbReference type="SUPFAM" id="SSF53474">
    <property type="entry name" value="alpha/beta-Hydrolases"/>
    <property type="match status" value="1"/>
</dbReference>
<dbReference type="Proteomes" id="UP000604046">
    <property type="component" value="Unassembled WGS sequence"/>
</dbReference>
<accession>A0A812IJ50</accession>
<gene>
    <name evidence="2" type="ORF">SNAT2548_LOCUS4252</name>
</gene>
<dbReference type="OrthoDB" id="421798at2759"/>